<protein>
    <submittedName>
        <fullName evidence="2">ATP synthase F0 subunit 8</fullName>
    </submittedName>
</protein>
<geneLocation type="mitochondrion" evidence="2"/>
<keyword evidence="2" id="KW-0496">Mitochondrion</keyword>
<keyword evidence="1" id="KW-0472">Membrane</keyword>
<dbReference type="AlphaFoldDB" id="A0A0U3DQZ1"/>
<proteinExistence type="predicted"/>
<keyword evidence="1" id="KW-0812">Transmembrane</keyword>
<evidence type="ECO:0000256" key="1">
    <source>
        <dbReference type="SAM" id="Phobius"/>
    </source>
</evidence>
<evidence type="ECO:0000313" key="2">
    <source>
        <dbReference type="EMBL" id="ALT55340.1"/>
    </source>
</evidence>
<feature type="transmembrane region" description="Helical" evidence="1">
    <location>
        <begin position="12"/>
        <end position="30"/>
    </location>
</feature>
<reference evidence="2" key="1">
    <citation type="submission" date="2015-10" db="EMBL/GenBank/DDBJ databases">
        <title>Complete mitochondrial genome of Chinese ditch prawn, Palaemon gravieri (Yu, 1930) (Crustacea: Decapoda: Palaemonidae) in Korean waters.</title>
        <authorList>
            <person name="Kim S.T."/>
            <person name="Kim G.R."/>
            <person name="Yoon T.-H."/>
            <person name="Kim H.-W."/>
        </authorList>
    </citation>
    <scope>NUCLEOTIDE SEQUENCE</scope>
</reference>
<sequence length="52" mass="6161">MPQMAPLLWLNLYMFFSAVFILSIILIFFMKPPVKIEAPSVKTESLTQNWKW</sequence>
<dbReference type="RefSeq" id="YP_009229350.1">
    <property type="nucleotide sequence ID" value="NC_029240.1"/>
</dbReference>
<name>A0A0U3DQZ1_9EUCA</name>
<gene>
    <name evidence="2" type="primary">ATP8</name>
</gene>
<keyword evidence="1" id="KW-1133">Transmembrane helix</keyword>
<organism evidence="2">
    <name type="scientific">Palaemon gravieri</name>
    <dbReference type="NCBI Taxonomy" id="1428691"/>
    <lineage>
        <taxon>Eukaryota</taxon>
        <taxon>Metazoa</taxon>
        <taxon>Ecdysozoa</taxon>
        <taxon>Arthropoda</taxon>
        <taxon>Crustacea</taxon>
        <taxon>Multicrustacea</taxon>
        <taxon>Malacostraca</taxon>
        <taxon>Eumalacostraca</taxon>
        <taxon>Eucarida</taxon>
        <taxon>Decapoda</taxon>
        <taxon>Pleocyemata</taxon>
        <taxon>Caridea</taxon>
        <taxon>Palaemonoidea</taxon>
        <taxon>Palaemonidae</taxon>
        <taxon>Palaemon</taxon>
    </lineage>
</organism>
<dbReference type="EMBL" id="KT935323">
    <property type="protein sequence ID" value="ALT55340.1"/>
    <property type="molecule type" value="Genomic_DNA"/>
</dbReference>
<accession>A0A0U3DQZ1</accession>